<name>A0AAU8JBT9_9CYAN</name>
<comment type="cofactor">
    <cofactor evidence="4">
        <name>FAD</name>
        <dbReference type="ChEBI" id="CHEBI:57692"/>
    </cofactor>
    <text evidence="4">Binds 1 FAD per subunit.</text>
</comment>
<dbReference type="InterPro" id="IPR004099">
    <property type="entry name" value="Pyr_nucl-diS_OxRdtase_dimer"/>
</dbReference>
<dbReference type="PIRSF" id="PIRSF000350">
    <property type="entry name" value="Mercury_reductase_MerA"/>
    <property type="match status" value="1"/>
</dbReference>
<evidence type="ECO:0000313" key="7">
    <source>
        <dbReference type="EMBL" id="XCM36272.1"/>
    </source>
</evidence>
<keyword evidence="4" id="KW-0520">NAD</keyword>
<dbReference type="SUPFAM" id="SSF51905">
    <property type="entry name" value="FAD/NAD(P)-binding domain"/>
    <property type="match status" value="1"/>
</dbReference>
<feature type="domain" description="Pyridine nucleotide-disulphide oxidoreductase dimerisation" evidence="5">
    <location>
        <begin position="335"/>
        <end position="439"/>
    </location>
</feature>
<dbReference type="PRINTS" id="PR00368">
    <property type="entry name" value="FADPNR"/>
</dbReference>
<keyword evidence="2" id="KW-0285">Flavoprotein</keyword>
<evidence type="ECO:0000256" key="1">
    <source>
        <dbReference type="ARBA" id="ARBA00007532"/>
    </source>
</evidence>
<organism evidence="7">
    <name type="scientific">Planktothricoides raciborskii GIHE-MW2</name>
    <dbReference type="NCBI Taxonomy" id="2792601"/>
    <lineage>
        <taxon>Bacteria</taxon>
        <taxon>Bacillati</taxon>
        <taxon>Cyanobacteriota</taxon>
        <taxon>Cyanophyceae</taxon>
        <taxon>Oscillatoriophycideae</taxon>
        <taxon>Oscillatoriales</taxon>
        <taxon>Oscillatoriaceae</taxon>
        <taxon>Planktothricoides</taxon>
    </lineage>
</organism>
<dbReference type="InterPro" id="IPR036188">
    <property type="entry name" value="FAD/NAD-bd_sf"/>
</dbReference>
<dbReference type="GO" id="GO:0016491">
    <property type="term" value="F:oxidoreductase activity"/>
    <property type="evidence" value="ECO:0007669"/>
    <property type="project" value="UniProtKB-KW"/>
</dbReference>
<evidence type="ECO:0000256" key="3">
    <source>
        <dbReference type="ARBA" id="ARBA00022827"/>
    </source>
</evidence>
<comment type="similarity">
    <text evidence="1">Belongs to the class-I pyridine nucleotide-disulfide oxidoreductase family.</text>
</comment>
<evidence type="ECO:0000259" key="6">
    <source>
        <dbReference type="Pfam" id="PF07992"/>
    </source>
</evidence>
<dbReference type="GO" id="GO:0000166">
    <property type="term" value="F:nucleotide binding"/>
    <property type="evidence" value="ECO:0007669"/>
    <property type="project" value="UniProtKB-KW"/>
</dbReference>
<dbReference type="PANTHER" id="PTHR43014">
    <property type="entry name" value="MERCURIC REDUCTASE"/>
    <property type="match status" value="1"/>
</dbReference>
<feature type="binding site" evidence="4">
    <location>
        <position position="255"/>
    </location>
    <ligand>
        <name>NAD(+)</name>
        <dbReference type="ChEBI" id="CHEBI:57540"/>
    </ligand>
</feature>
<sequence length="469" mass="52782">MNFDYDLVIIGGSVAGVYAAKTAAQLKARVALVQPLLETGFLEETRFLQQEICRFQQQRFSLSPELSFYDLPVGEPYSPGILASLGIDVIIGEGQFCPKPRLAFEVKDRLLRSRSYLLAPGSIPAITNYIEGLNRAKAEQFNQEVLADFIDLNPLKNTDNSPKRLIIIGGSPQGIEIAQCFAKIGYLVTLIVKSDRLLTEEDAEAAFLIQCQLEADGIRLLTNTSVSQIKRINDKIWVQAGDKALEADQIYIATGNQPNLESLNLDRVGVETVKHDSLYQELILNKKLQTTRFSIYSCSHLSQKYRWTNLAIYEANIAIKNALFLPIYQVKSQEIPWAIFTQPQFARVGLTEAQAKERYGKDVLVFRQYEKNVTAAQLSGETTGICKVITRRNGELLGVHLVGNSASELIHTWALAMQNNLKIGAIASLPHIFPSFSEINSQTAQLWRYHQRIRPWENLLEGFFNWRRG</sequence>
<feature type="binding site" evidence="4">
    <location>
        <position position="94"/>
    </location>
    <ligand>
        <name>FAD</name>
        <dbReference type="ChEBI" id="CHEBI:57692"/>
    </ligand>
</feature>
<dbReference type="Gene3D" id="3.30.390.30">
    <property type="match status" value="1"/>
</dbReference>
<dbReference type="EC" id="1.-.-.-" evidence="7"/>
<evidence type="ECO:0000256" key="4">
    <source>
        <dbReference type="PIRSR" id="PIRSR000350-3"/>
    </source>
</evidence>
<feature type="binding site" evidence="4">
    <location>
        <begin position="169"/>
        <end position="176"/>
    </location>
    <ligand>
        <name>NAD(+)</name>
        <dbReference type="ChEBI" id="CHEBI:57540"/>
    </ligand>
</feature>
<protein>
    <submittedName>
        <fullName evidence="7">NAD(P)/FAD-dependent oxidoreductase</fullName>
        <ecNumber evidence="7">1.-.-.-</ecNumber>
    </submittedName>
</protein>
<dbReference type="Pfam" id="PF02852">
    <property type="entry name" value="Pyr_redox_dim"/>
    <property type="match status" value="1"/>
</dbReference>
<dbReference type="Gene3D" id="3.50.50.60">
    <property type="entry name" value="FAD/NAD(P)-binding domain"/>
    <property type="match status" value="3"/>
</dbReference>
<accession>A0AAU8JBT9</accession>
<dbReference type="InterPro" id="IPR016156">
    <property type="entry name" value="FAD/NAD-linked_Rdtase_dimer_sf"/>
</dbReference>
<reference evidence="7" key="1">
    <citation type="submission" date="2024-07" db="EMBL/GenBank/DDBJ databases">
        <authorList>
            <person name="Kim Y.J."/>
            <person name="Jeong J.Y."/>
        </authorList>
    </citation>
    <scope>NUCLEOTIDE SEQUENCE</scope>
    <source>
        <strain evidence="7">GIHE-MW2</strain>
    </source>
</reference>
<evidence type="ECO:0000259" key="5">
    <source>
        <dbReference type="Pfam" id="PF02852"/>
    </source>
</evidence>
<proteinExistence type="inferred from homology"/>
<evidence type="ECO:0000256" key="2">
    <source>
        <dbReference type="ARBA" id="ARBA00022630"/>
    </source>
</evidence>
<dbReference type="RefSeq" id="WP_354635130.1">
    <property type="nucleotide sequence ID" value="NZ_CP159837.1"/>
</dbReference>
<dbReference type="AlphaFoldDB" id="A0AAU8JBT9"/>
<keyword evidence="3 4" id="KW-0274">FAD</keyword>
<keyword evidence="7" id="KW-0560">Oxidoreductase</keyword>
<gene>
    <name evidence="7" type="ORF">ABWT76_005022</name>
</gene>
<dbReference type="InterPro" id="IPR001100">
    <property type="entry name" value="Pyr_nuc-diS_OxRdtase"/>
</dbReference>
<dbReference type="EMBL" id="CP159837">
    <property type="protein sequence ID" value="XCM36272.1"/>
    <property type="molecule type" value="Genomic_DNA"/>
</dbReference>
<dbReference type="SUPFAM" id="SSF55424">
    <property type="entry name" value="FAD/NAD-linked reductases, dimerisation (C-terminal) domain"/>
    <property type="match status" value="1"/>
</dbReference>
<dbReference type="Pfam" id="PF07992">
    <property type="entry name" value="Pyr_redox_2"/>
    <property type="match status" value="1"/>
</dbReference>
<dbReference type="PRINTS" id="PR00411">
    <property type="entry name" value="PNDRDTASEI"/>
</dbReference>
<keyword evidence="4" id="KW-0547">Nucleotide-binding</keyword>
<dbReference type="InterPro" id="IPR023753">
    <property type="entry name" value="FAD/NAD-binding_dom"/>
</dbReference>
<feature type="domain" description="FAD/NAD(P)-binding" evidence="6">
    <location>
        <begin position="5"/>
        <end position="298"/>
    </location>
</feature>